<dbReference type="EMBL" id="OU896720">
    <property type="protein sequence ID" value="CAG9816842.1"/>
    <property type="molecule type" value="Genomic_DNA"/>
</dbReference>
<evidence type="ECO:0000256" key="8">
    <source>
        <dbReference type="ARBA" id="ARBA00022763"/>
    </source>
</evidence>
<evidence type="ECO:0000313" key="21">
    <source>
        <dbReference type="EMBL" id="CAG9816842.1"/>
    </source>
</evidence>
<dbReference type="PROSITE" id="PS00841">
    <property type="entry name" value="XPG_1"/>
    <property type="match status" value="1"/>
</dbReference>
<dbReference type="GO" id="GO:0017108">
    <property type="term" value="F:5'-flap endonuclease activity"/>
    <property type="evidence" value="ECO:0007669"/>
    <property type="project" value="TreeGrafter"/>
</dbReference>
<evidence type="ECO:0000256" key="14">
    <source>
        <dbReference type="ARBA" id="ARBA00023125"/>
    </source>
</evidence>
<dbReference type="Gene3D" id="1.10.150.20">
    <property type="entry name" value="5' to 3' exonuclease, C-terminal subdomain"/>
    <property type="match status" value="1"/>
</dbReference>
<dbReference type="PRINTS" id="PR00853">
    <property type="entry name" value="XPGRADSUPER"/>
</dbReference>
<evidence type="ECO:0000256" key="5">
    <source>
        <dbReference type="ARBA" id="ARBA00022722"/>
    </source>
</evidence>
<evidence type="ECO:0000256" key="1">
    <source>
        <dbReference type="ARBA" id="ARBA00004123"/>
    </source>
</evidence>
<dbReference type="InterPro" id="IPR006084">
    <property type="entry name" value="XPG/Rad2"/>
</dbReference>
<reference evidence="21" key="2">
    <citation type="submission" date="2022-10" db="EMBL/GenBank/DDBJ databases">
        <authorList>
            <consortium name="ENA_rothamsted_submissions"/>
            <consortium name="culmorum"/>
            <person name="King R."/>
        </authorList>
    </citation>
    <scope>NUCLEOTIDE SEQUENCE</scope>
</reference>
<evidence type="ECO:0000256" key="2">
    <source>
        <dbReference type="ARBA" id="ARBA00010563"/>
    </source>
</evidence>
<evidence type="ECO:0000259" key="20">
    <source>
        <dbReference type="SMART" id="SM00485"/>
    </source>
</evidence>
<dbReference type="InterPro" id="IPR008918">
    <property type="entry name" value="HhH2"/>
</dbReference>
<feature type="compositionally biased region" description="Polar residues" evidence="18">
    <location>
        <begin position="537"/>
        <end position="552"/>
    </location>
</feature>
<dbReference type="CDD" id="cd09908">
    <property type="entry name" value="H3TH_EXO1"/>
    <property type="match status" value="1"/>
</dbReference>
<evidence type="ECO:0000256" key="4">
    <source>
        <dbReference type="ARBA" id="ARBA00022553"/>
    </source>
</evidence>
<protein>
    <recommendedName>
        <fullName evidence="3 17">Exonuclease 1</fullName>
        <ecNumber evidence="17">3.1.-.-</ecNumber>
    </recommendedName>
</protein>
<comment type="function">
    <text evidence="17">5'-&gt;3' double-stranded DNA exonuclease which may also possess a cryptic 3'-&gt;5' double-stranded DNA exonuclease activity. Functions in DNA mismatch repair.</text>
</comment>
<dbReference type="PANTHER" id="PTHR11081:SF8">
    <property type="entry name" value="EXONUCLEASE 1"/>
    <property type="match status" value="1"/>
</dbReference>
<gene>
    <name evidence="21" type="ORF">PHAECO_LOCUS4464</name>
</gene>
<dbReference type="Pfam" id="PF00752">
    <property type="entry name" value="XPG_N"/>
    <property type="match status" value="1"/>
</dbReference>
<keyword evidence="4" id="KW-0597">Phosphoprotein</keyword>
<feature type="domain" description="XPG-I" evidence="19">
    <location>
        <begin position="138"/>
        <end position="211"/>
    </location>
</feature>
<evidence type="ECO:0000256" key="17">
    <source>
        <dbReference type="RuleBase" id="RU910737"/>
    </source>
</evidence>
<dbReference type="InterPro" id="IPR044752">
    <property type="entry name" value="PIN-like_EXO1"/>
</dbReference>
<comment type="cofactor">
    <cofactor evidence="17">
        <name>Mg(2+)</name>
        <dbReference type="ChEBI" id="CHEBI:18420"/>
    </cofactor>
    <text evidence="17">Binds 2 magnesium ions per subunit. They probably participate in the reaction catalyzed by the enzyme. May bind an additional third magnesium ion after substrate binding.</text>
</comment>
<evidence type="ECO:0000256" key="16">
    <source>
        <dbReference type="ARBA" id="ARBA00023242"/>
    </source>
</evidence>
<dbReference type="Proteomes" id="UP001153737">
    <property type="component" value="Chromosome 14"/>
</dbReference>
<evidence type="ECO:0000256" key="9">
    <source>
        <dbReference type="ARBA" id="ARBA00022769"/>
    </source>
</evidence>
<evidence type="ECO:0000256" key="10">
    <source>
        <dbReference type="ARBA" id="ARBA00022801"/>
    </source>
</evidence>
<evidence type="ECO:0000256" key="3">
    <source>
        <dbReference type="ARBA" id="ARBA00020324"/>
    </source>
</evidence>
<dbReference type="SUPFAM" id="SSF47807">
    <property type="entry name" value="5' to 3' exonuclease, C-terminal subdomain"/>
    <property type="match status" value="1"/>
</dbReference>
<dbReference type="SMART" id="SM00485">
    <property type="entry name" value="XPGN"/>
    <property type="match status" value="1"/>
</dbReference>
<dbReference type="SMART" id="SM00279">
    <property type="entry name" value="HhH2"/>
    <property type="match status" value="1"/>
</dbReference>
<evidence type="ECO:0000256" key="11">
    <source>
        <dbReference type="ARBA" id="ARBA00022839"/>
    </source>
</evidence>
<dbReference type="FunFam" id="1.10.150.20:FF:000011">
    <property type="entry name" value="exonuclease 1"/>
    <property type="match status" value="1"/>
</dbReference>
<evidence type="ECO:0000256" key="12">
    <source>
        <dbReference type="ARBA" id="ARBA00022842"/>
    </source>
</evidence>
<feature type="domain" description="XPG N-terminal" evidence="20">
    <location>
        <begin position="1"/>
        <end position="99"/>
    </location>
</feature>
<dbReference type="InterPro" id="IPR006086">
    <property type="entry name" value="XPG-I_dom"/>
</dbReference>
<dbReference type="InterPro" id="IPR019974">
    <property type="entry name" value="XPG_CS"/>
</dbReference>
<feature type="region of interest" description="Disordered" evidence="18">
    <location>
        <begin position="535"/>
        <end position="561"/>
    </location>
</feature>
<reference evidence="21" key="1">
    <citation type="submission" date="2022-01" db="EMBL/GenBank/DDBJ databases">
        <authorList>
            <person name="King R."/>
        </authorList>
    </citation>
    <scope>NUCLEOTIDE SEQUENCE</scope>
</reference>
<dbReference type="GO" id="GO:0006298">
    <property type="term" value="P:mismatch repair"/>
    <property type="evidence" value="ECO:0007669"/>
    <property type="project" value="TreeGrafter"/>
</dbReference>
<evidence type="ECO:0000256" key="13">
    <source>
        <dbReference type="ARBA" id="ARBA00022881"/>
    </source>
</evidence>
<proteinExistence type="inferred from homology"/>
<dbReference type="InterPro" id="IPR029060">
    <property type="entry name" value="PIN-like_dom_sf"/>
</dbReference>
<dbReference type="Pfam" id="PF00867">
    <property type="entry name" value="XPG_I"/>
    <property type="match status" value="1"/>
</dbReference>
<dbReference type="AlphaFoldDB" id="A0A9N9X3Y4"/>
<dbReference type="GO" id="GO:0003677">
    <property type="term" value="F:DNA binding"/>
    <property type="evidence" value="ECO:0007669"/>
    <property type="project" value="UniProtKB-UniRule"/>
</dbReference>
<dbReference type="InterPro" id="IPR036279">
    <property type="entry name" value="5-3_exonuclease_C_sf"/>
</dbReference>
<keyword evidence="15 17" id="KW-0234">DNA repair</keyword>
<dbReference type="InterPro" id="IPR037315">
    <property type="entry name" value="EXO1_H3TH"/>
</dbReference>
<comment type="similarity">
    <text evidence="2 17">Belongs to the XPG/RAD2 endonuclease family. EXO1 subfamily.</text>
</comment>
<evidence type="ECO:0000259" key="19">
    <source>
        <dbReference type="SMART" id="SM00484"/>
    </source>
</evidence>
<keyword evidence="5 17" id="KW-0540">Nuclease</keyword>
<keyword evidence="14 17" id="KW-0238">DNA-binding</keyword>
<dbReference type="FunFam" id="3.40.50.1010:FF:000002">
    <property type="entry name" value="Exonuclease 1, putative"/>
    <property type="match status" value="1"/>
</dbReference>
<comment type="subcellular location">
    <subcellularLocation>
        <location evidence="1 17">Nucleus</location>
    </subcellularLocation>
</comment>
<evidence type="ECO:0000256" key="7">
    <source>
        <dbReference type="ARBA" id="ARBA00022759"/>
    </source>
</evidence>
<dbReference type="GO" id="GO:0006310">
    <property type="term" value="P:DNA recombination"/>
    <property type="evidence" value="ECO:0007669"/>
    <property type="project" value="TreeGrafter"/>
</dbReference>
<dbReference type="GO" id="GO:0046872">
    <property type="term" value="F:metal ion binding"/>
    <property type="evidence" value="ECO:0007669"/>
    <property type="project" value="UniProtKB-UniRule"/>
</dbReference>
<sequence>MGITGLLPFLEKATKPCHLAEFRGATVVVDTYCWLHKGATGCYFQLAQGDDSHVYVDYCMKYVKLLQSHAIRPILVFDGKNLPAKADTETKRRESRTKAKQRAAELLRLGKTEEARSYMKQSINITPEMASAVIKECQKMNIDCIVAPYESDAQLAFFNLKGIADIVITEDSDLMTFGCTKVLYKLDMRGCGFLVEAEKIPLAMNIRPDKYTFDKFRYMCILSGCDYVASLPGIGLKKALKFIMLTEETNPEIFLDRVPRYLNMRHLEVTKEYKENFLLADATFRHQTVFDPAQKKLVPLTDPEVSGTNPKYCKNAGEIYNHEIAYQVALGNLHPSSHKQINNWVPPENVLCKNSIWSGSHKKSDWNKHKKLVFKKKCVKTETEVKIENVNYEQIKIEEEKRLEQELQCYFTVSEKHTSKKGEEETPTKYAPKENATITSPILNRNPFLKRLSKFPCHSSTERNVIIKSRYFVNSTDVPVKDEQADTTVSGAKTEEHDPEIPNNIIDDETEELRKITISDITLLEQNSEISRDAKVMSNSQPNPSKSTIETSIQKRKRLGPCRSVGLKRTKSEGQKTLHSFFRKM</sequence>
<keyword evidence="9 17" id="KW-0228">DNA excision</keyword>
<dbReference type="SMART" id="SM00484">
    <property type="entry name" value="XPGI"/>
    <property type="match status" value="1"/>
</dbReference>
<evidence type="ECO:0000313" key="22">
    <source>
        <dbReference type="Proteomes" id="UP001153737"/>
    </source>
</evidence>
<evidence type="ECO:0000256" key="15">
    <source>
        <dbReference type="ARBA" id="ARBA00023204"/>
    </source>
</evidence>
<evidence type="ECO:0000256" key="18">
    <source>
        <dbReference type="SAM" id="MobiDB-lite"/>
    </source>
</evidence>
<dbReference type="CDD" id="cd09857">
    <property type="entry name" value="PIN_EXO1"/>
    <property type="match status" value="1"/>
</dbReference>
<dbReference type="PANTHER" id="PTHR11081">
    <property type="entry name" value="FLAP ENDONUCLEASE FAMILY MEMBER"/>
    <property type="match status" value="1"/>
</dbReference>
<dbReference type="InterPro" id="IPR006085">
    <property type="entry name" value="XPG_DNA_repair_N"/>
</dbReference>
<keyword evidence="6 17" id="KW-0479">Metal-binding</keyword>
<keyword evidence="10 17" id="KW-0378">Hydrolase</keyword>
<evidence type="ECO:0000256" key="6">
    <source>
        <dbReference type="ARBA" id="ARBA00022723"/>
    </source>
</evidence>
<keyword evidence="13 17" id="KW-0267">Excision nuclease</keyword>
<dbReference type="GO" id="GO:0035312">
    <property type="term" value="F:5'-3' DNA exonuclease activity"/>
    <property type="evidence" value="ECO:0007669"/>
    <property type="project" value="UniProtKB-UniRule"/>
</dbReference>
<keyword evidence="8 17" id="KW-0227">DNA damage</keyword>
<keyword evidence="11 17" id="KW-0269">Exonuclease</keyword>
<dbReference type="Gene3D" id="3.40.50.1010">
    <property type="entry name" value="5'-nuclease"/>
    <property type="match status" value="1"/>
</dbReference>
<name>A0A9N9X3Y4_PHACE</name>
<dbReference type="GO" id="GO:0005634">
    <property type="term" value="C:nucleus"/>
    <property type="evidence" value="ECO:0007669"/>
    <property type="project" value="UniProtKB-SubCell"/>
</dbReference>
<keyword evidence="7" id="KW-0255">Endonuclease</keyword>
<dbReference type="SUPFAM" id="SSF88723">
    <property type="entry name" value="PIN domain-like"/>
    <property type="match status" value="1"/>
</dbReference>
<accession>A0A9N9X3Y4</accession>
<feature type="region of interest" description="Disordered" evidence="18">
    <location>
        <begin position="482"/>
        <end position="503"/>
    </location>
</feature>
<keyword evidence="12 17" id="KW-0460">Magnesium</keyword>
<keyword evidence="22" id="KW-1185">Reference proteome</keyword>
<organism evidence="21 22">
    <name type="scientific">Phaedon cochleariae</name>
    <name type="common">Mustard beetle</name>
    <dbReference type="NCBI Taxonomy" id="80249"/>
    <lineage>
        <taxon>Eukaryota</taxon>
        <taxon>Metazoa</taxon>
        <taxon>Ecdysozoa</taxon>
        <taxon>Arthropoda</taxon>
        <taxon>Hexapoda</taxon>
        <taxon>Insecta</taxon>
        <taxon>Pterygota</taxon>
        <taxon>Neoptera</taxon>
        <taxon>Endopterygota</taxon>
        <taxon>Coleoptera</taxon>
        <taxon>Polyphaga</taxon>
        <taxon>Cucujiformia</taxon>
        <taxon>Chrysomeloidea</taxon>
        <taxon>Chrysomelidae</taxon>
        <taxon>Chrysomelinae</taxon>
        <taxon>Chrysomelini</taxon>
        <taxon>Phaedon</taxon>
    </lineage>
</organism>
<dbReference type="OrthoDB" id="26491at2759"/>
<keyword evidence="16 17" id="KW-0539">Nucleus</keyword>
<dbReference type="EC" id="3.1.-.-" evidence="17"/>